<feature type="region of interest" description="Disordered" evidence="1">
    <location>
        <begin position="1"/>
        <end position="91"/>
    </location>
</feature>
<organism evidence="3 4">
    <name type="scientific">Labrus bergylta</name>
    <name type="common">ballan wrasse</name>
    <dbReference type="NCBI Taxonomy" id="56723"/>
    <lineage>
        <taxon>Eukaryota</taxon>
        <taxon>Metazoa</taxon>
        <taxon>Chordata</taxon>
        <taxon>Craniata</taxon>
        <taxon>Vertebrata</taxon>
        <taxon>Euteleostomi</taxon>
        <taxon>Actinopterygii</taxon>
        <taxon>Neopterygii</taxon>
        <taxon>Teleostei</taxon>
        <taxon>Neoteleostei</taxon>
        <taxon>Acanthomorphata</taxon>
        <taxon>Eupercaria</taxon>
        <taxon>Labriformes</taxon>
        <taxon>Labridae</taxon>
        <taxon>Labrus</taxon>
    </lineage>
</organism>
<reference evidence="3" key="1">
    <citation type="submission" date="2025-08" db="UniProtKB">
        <authorList>
            <consortium name="Ensembl"/>
        </authorList>
    </citation>
    <scope>IDENTIFICATION</scope>
</reference>
<dbReference type="Ensembl" id="ENSLBET00000021634.1">
    <property type="protein sequence ID" value="ENSLBEP00000020511.1"/>
    <property type="gene ID" value="ENSLBEG00000015787.1"/>
</dbReference>
<evidence type="ECO:0000256" key="1">
    <source>
        <dbReference type="SAM" id="MobiDB-lite"/>
    </source>
</evidence>
<sequence length="113" mass="12123">MFLDEKEANQKDSDSEEEQPQLKKVSTTPPSSKRVPVFPGLSPSSLIKESQKEEDTAPSPSLLSRSPRSPAHLAGAARVLPPIGGADKGAVASPAWLKELKSKKRLSQYDGEA</sequence>
<dbReference type="PANTHER" id="PTHR22042:SF3">
    <property type="entry name" value="RIKEN CDNA 2900026A02 GENE"/>
    <property type="match status" value="1"/>
</dbReference>
<dbReference type="InterPro" id="IPR032764">
    <property type="entry name" value="Tankyrase-bd_C"/>
</dbReference>
<accession>A0A3Q3FJM8</accession>
<dbReference type="STRING" id="56723.ENSLBEP00000020511"/>
<protein>
    <recommendedName>
        <fullName evidence="2">Tankyrase 1-binding protein C-terminal domain-containing protein</fullName>
    </recommendedName>
</protein>
<dbReference type="InterPro" id="IPR040006">
    <property type="entry name" value="TNKS1BP1-like"/>
</dbReference>
<evidence type="ECO:0000259" key="2">
    <source>
        <dbReference type="SMART" id="SM01319"/>
    </source>
</evidence>
<proteinExistence type="predicted"/>
<dbReference type="Pfam" id="PF15327">
    <property type="entry name" value="Tankyrase_bdg_C"/>
    <property type="match status" value="1"/>
</dbReference>
<dbReference type="Proteomes" id="UP000261660">
    <property type="component" value="Unplaced"/>
</dbReference>
<dbReference type="PANTHER" id="PTHR22042">
    <property type="entry name" value="TANKYRASE 1 BINDING PROTEIN"/>
    <property type="match status" value="1"/>
</dbReference>
<evidence type="ECO:0000313" key="3">
    <source>
        <dbReference type="Ensembl" id="ENSLBEP00000020511.1"/>
    </source>
</evidence>
<dbReference type="SMART" id="SM01319">
    <property type="entry name" value="Tankyrase_bdg_C"/>
    <property type="match status" value="1"/>
</dbReference>
<feature type="domain" description="Tankyrase 1-binding protein C-terminal" evidence="2">
    <location>
        <begin position="1"/>
        <end position="104"/>
    </location>
</feature>
<feature type="compositionally biased region" description="Low complexity" evidence="1">
    <location>
        <begin position="58"/>
        <end position="70"/>
    </location>
</feature>
<reference evidence="3" key="2">
    <citation type="submission" date="2025-09" db="UniProtKB">
        <authorList>
            <consortium name="Ensembl"/>
        </authorList>
    </citation>
    <scope>IDENTIFICATION</scope>
</reference>
<dbReference type="InParanoid" id="A0A3Q3FJM8"/>
<dbReference type="AlphaFoldDB" id="A0A3Q3FJM8"/>
<keyword evidence="4" id="KW-1185">Reference proteome</keyword>
<name>A0A3Q3FJM8_9LABR</name>
<evidence type="ECO:0000313" key="4">
    <source>
        <dbReference type="Proteomes" id="UP000261660"/>
    </source>
</evidence>
<feature type="compositionally biased region" description="Basic and acidic residues" evidence="1">
    <location>
        <begin position="1"/>
        <end position="13"/>
    </location>
</feature>
<dbReference type="GeneTree" id="ENSGT00940000172127"/>